<evidence type="ECO:0000313" key="1">
    <source>
        <dbReference type="EMBL" id="KXT13214.1"/>
    </source>
</evidence>
<keyword evidence="2" id="KW-1185">Reference proteome</keyword>
<dbReference type="AlphaFoldDB" id="A0A139IEV0"/>
<organism evidence="1 2">
    <name type="scientific">Pseudocercospora musae</name>
    <dbReference type="NCBI Taxonomy" id="113226"/>
    <lineage>
        <taxon>Eukaryota</taxon>
        <taxon>Fungi</taxon>
        <taxon>Dikarya</taxon>
        <taxon>Ascomycota</taxon>
        <taxon>Pezizomycotina</taxon>
        <taxon>Dothideomycetes</taxon>
        <taxon>Dothideomycetidae</taxon>
        <taxon>Mycosphaerellales</taxon>
        <taxon>Mycosphaerellaceae</taxon>
        <taxon>Pseudocercospora</taxon>
    </lineage>
</organism>
<reference evidence="1 2" key="1">
    <citation type="submission" date="2015-07" db="EMBL/GenBank/DDBJ databases">
        <title>Comparative genomics of the Sigatoka disease complex on banana suggests a link between parallel evolutionary changes in Pseudocercospora fijiensis and Pseudocercospora eumusae and increased virulence on the banana host.</title>
        <authorList>
            <person name="Chang T.-C."/>
            <person name="Salvucci A."/>
            <person name="Crous P.W."/>
            <person name="Stergiopoulos I."/>
        </authorList>
    </citation>
    <scope>NUCLEOTIDE SEQUENCE [LARGE SCALE GENOMIC DNA]</scope>
    <source>
        <strain evidence="1 2">CBS 116634</strain>
    </source>
</reference>
<comment type="caution">
    <text evidence="1">The sequence shown here is derived from an EMBL/GenBank/DDBJ whole genome shotgun (WGS) entry which is preliminary data.</text>
</comment>
<gene>
    <name evidence="1" type="ORF">AC579_2598</name>
</gene>
<protein>
    <submittedName>
        <fullName evidence="1">Uncharacterized protein</fullName>
    </submittedName>
</protein>
<dbReference type="OrthoDB" id="10525085at2759"/>
<proteinExistence type="predicted"/>
<accession>A0A139IEV0</accession>
<dbReference type="EMBL" id="LFZO01000125">
    <property type="protein sequence ID" value="KXT13214.1"/>
    <property type="molecule type" value="Genomic_DNA"/>
</dbReference>
<evidence type="ECO:0000313" key="2">
    <source>
        <dbReference type="Proteomes" id="UP000073492"/>
    </source>
</evidence>
<dbReference type="Proteomes" id="UP000073492">
    <property type="component" value="Unassembled WGS sequence"/>
</dbReference>
<sequence length="84" mass="8898">MSTMPRSIVDLAKIVASIAFAILDNTPNPGPCIDKNATSFLQSTPELHVGLCTDRDTASFLIDGAGCELINATLKTCIPPYGLF</sequence>
<name>A0A139IEV0_9PEZI</name>